<keyword evidence="1" id="KW-1185">Reference proteome</keyword>
<proteinExistence type="predicted"/>
<sequence length="82" mass="9469">MKKNEKRAIYRFLANLRLMKELKLGRLLRSRLESAQQFAEGLSAETVHLLKDTVYVEGKIRIELMVNCVRTCLCMEGSLVIV</sequence>
<evidence type="ECO:0000313" key="2">
    <source>
        <dbReference type="WBParaSite" id="L893_g24579.t1"/>
    </source>
</evidence>
<name>A0A1I7ZAK9_9BILA</name>
<dbReference type="AlphaFoldDB" id="A0A1I7ZAK9"/>
<accession>A0A1I7ZAK9</accession>
<reference evidence="2" key="1">
    <citation type="submission" date="2016-11" db="UniProtKB">
        <authorList>
            <consortium name="WormBaseParasite"/>
        </authorList>
    </citation>
    <scope>IDENTIFICATION</scope>
</reference>
<dbReference type="WBParaSite" id="L893_g24579.t1">
    <property type="protein sequence ID" value="L893_g24579.t1"/>
    <property type="gene ID" value="L893_g24579"/>
</dbReference>
<protein>
    <submittedName>
        <fullName evidence="2">Protein translocase subunit SecA</fullName>
    </submittedName>
</protein>
<dbReference type="Proteomes" id="UP000095287">
    <property type="component" value="Unplaced"/>
</dbReference>
<evidence type="ECO:0000313" key="1">
    <source>
        <dbReference type="Proteomes" id="UP000095287"/>
    </source>
</evidence>
<organism evidence="1 2">
    <name type="scientific">Steinernema glaseri</name>
    <dbReference type="NCBI Taxonomy" id="37863"/>
    <lineage>
        <taxon>Eukaryota</taxon>
        <taxon>Metazoa</taxon>
        <taxon>Ecdysozoa</taxon>
        <taxon>Nematoda</taxon>
        <taxon>Chromadorea</taxon>
        <taxon>Rhabditida</taxon>
        <taxon>Tylenchina</taxon>
        <taxon>Panagrolaimomorpha</taxon>
        <taxon>Strongyloidoidea</taxon>
        <taxon>Steinernematidae</taxon>
        <taxon>Steinernema</taxon>
    </lineage>
</organism>